<name>A0A2T0STA2_9ACTN</name>
<keyword evidence="2" id="KW-0812">Transmembrane</keyword>
<accession>A0A2T0STA2</accession>
<evidence type="ECO:0000313" key="3">
    <source>
        <dbReference type="EMBL" id="PRY36593.1"/>
    </source>
</evidence>
<evidence type="ECO:0000256" key="2">
    <source>
        <dbReference type="SAM" id="Phobius"/>
    </source>
</evidence>
<comment type="caution">
    <text evidence="3">The sequence shown here is derived from an EMBL/GenBank/DDBJ whole genome shotgun (WGS) entry which is preliminary data.</text>
</comment>
<dbReference type="Proteomes" id="UP000239210">
    <property type="component" value="Unassembled WGS sequence"/>
</dbReference>
<feature type="region of interest" description="Disordered" evidence="1">
    <location>
        <begin position="123"/>
        <end position="144"/>
    </location>
</feature>
<dbReference type="EMBL" id="PVTG01000025">
    <property type="protein sequence ID" value="PRY36593.1"/>
    <property type="molecule type" value="Genomic_DNA"/>
</dbReference>
<organism evidence="3 4">
    <name type="scientific">Geodermatophilus tzadiensis</name>
    <dbReference type="NCBI Taxonomy" id="1137988"/>
    <lineage>
        <taxon>Bacteria</taxon>
        <taxon>Bacillati</taxon>
        <taxon>Actinomycetota</taxon>
        <taxon>Actinomycetes</taxon>
        <taxon>Geodermatophilales</taxon>
        <taxon>Geodermatophilaceae</taxon>
        <taxon>Geodermatophilus</taxon>
    </lineage>
</organism>
<evidence type="ECO:0000313" key="4">
    <source>
        <dbReference type="Proteomes" id="UP000239210"/>
    </source>
</evidence>
<keyword evidence="2" id="KW-1133">Transmembrane helix</keyword>
<proteinExistence type="predicted"/>
<feature type="compositionally biased region" description="Basic and acidic residues" evidence="1">
    <location>
        <begin position="1"/>
        <end position="19"/>
    </location>
</feature>
<feature type="compositionally biased region" description="Low complexity" evidence="1">
    <location>
        <begin position="128"/>
        <end position="144"/>
    </location>
</feature>
<keyword evidence="2" id="KW-0472">Membrane</keyword>
<feature type="compositionally biased region" description="Pro residues" evidence="1">
    <location>
        <begin position="57"/>
        <end position="69"/>
    </location>
</feature>
<keyword evidence="4" id="KW-1185">Reference proteome</keyword>
<dbReference type="RefSeq" id="WP_146146218.1">
    <property type="nucleotide sequence ID" value="NZ_PVTG01000025.1"/>
</dbReference>
<feature type="region of interest" description="Disordered" evidence="1">
    <location>
        <begin position="1"/>
        <end position="71"/>
    </location>
</feature>
<sequence>MTQEDLGRRYAADVDETRRVWSPSGEPVLPPPPGGWPAPRATATIQPTSPPSSDALPPGPDSGPVPVLPPHVSGGSRRGVLVAALVAAVAVGGGVATWFALGDGPGATATAGQTTTAAAADEGEDLGDAGSPAPVVPAAPTVSPEDQALADLQALREESLARVDLDGRWMAQVASKDVGITDPLQTAANGTHQFFAVDILAESRAALSSVADPADLYVLWSTDFGATSTAPDGDPYWVTLVDGGFAGEGAVDAWCAGAYPQLSAEQLANTCVGRPLTPPHA</sequence>
<dbReference type="OrthoDB" id="3727872at2"/>
<reference evidence="3 4" key="1">
    <citation type="submission" date="2018-03" db="EMBL/GenBank/DDBJ databases">
        <title>Genomic Encyclopedia of Archaeal and Bacterial Type Strains, Phase II (KMG-II): from individual species to whole genera.</title>
        <authorList>
            <person name="Goeker M."/>
        </authorList>
    </citation>
    <scope>NUCLEOTIDE SEQUENCE [LARGE SCALE GENOMIC DNA]</scope>
    <source>
        <strain evidence="3 4">DSM 45416</strain>
    </source>
</reference>
<evidence type="ECO:0000256" key="1">
    <source>
        <dbReference type="SAM" id="MobiDB-lite"/>
    </source>
</evidence>
<dbReference type="AlphaFoldDB" id="A0A2T0STA2"/>
<feature type="transmembrane region" description="Helical" evidence="2">
    <location>
        <begin position="80"/>
        <end position="101"/>
    </location>
</feature>
<protein>
    <submittedName>
        <fullName evidence="3">Uncharacterized protein</fullName>
    </submittedName>
</protein>
<gene>
    <name evidence="3" type="ORF">LY71_12514</name>
</gene>